<organism evidence="8 10">
    <name type="scientific">Microbacterium ginsengisoli</name>
    <dbReference type="NCBI Taxonomy" id="400772"/>
    <lineage>
        <taxon>Bacteria</taxon>
        <taxon>Bacillati</taxon>
        <taxon>Actinomycetota</taxon>
        <taxon>Actinomycetes</taxon>
        <taxon>Micrococcales</taxon>
        <taxon>Microbacteriaceae</taxon>
        <taxon>Microbacterium</taxon>
    </lineage>
</organism>
<comment type="subcellular location">
    <subcellularLocation>
        <location evidence="1">Cell membrane</location>
        <topology evidence="1">Multi-pass membrane protein</topology>
    </subcellularLocation>
</comment>
<feature type="transmembrane region" description="Helical" evidence="5">
    <location>
        <begin position="274"/>
        <end position="292"/>
    </location>
</feature>
<dbReference type="SUPFAM" id="SSF103473">
    <property type="entry name" value="MFS general substrate transporter"/>
    <property type="match status" value="1"/>
</dbReference>
<dbReference type="InterPro" id="IPR020846">
    <property type="entry name" value="MFS_dom"/>
</dbReference>
<dbReference type="EMBL" id="DMNG01000084">
    <property type="protein sequence ID" value="HAN23922.1"/>
    <property type="molecule type" value="Genomic_DNA"/>
</dbReference>
<dbReference type="InterPro" id="IPR011701">
    <property type="entry name" value="MFS"/>
</dbReference>
<proteinExistence type="predicted"/>
<keyword evidence="10" id="KW-1185">Reference proteome</keyword>
<evidence type="ECO:0000259" key="6">
    <source>
        <dbReference type="PROSITE" id="PS50850"/>
    </source>
</evidence>
<dbReference type="EMBL" id="JYIY01000080">
    <property type="protein sequence ID" value="KJL34833.1"/>
    <property type="molecule type" value="Genomic_DNA"/>
</dbReference>
<evidence type="ECO:0000313" key="7">
    <source>
        <dbReference type="EMBL" id="HAN23922.1"/>
    </source>
</evidence>
<reference evidence="8 10" key="1">
    <citation type="submission" date="2015-02" db="EMBL/GenBank/DDBJ databases">
        <title>Draft genome sequences of ten Microbacterium spp. with emphasis on heavy metal contaminated environments.</title>
        <authorList>
            <person name="Corretto E."/>
        </authorList>
    </citation>
    <scope>NUCLEOTIDE SEQUENCE [LARGE SCALE GENOMIC DNA]</scope>
    <source>
        <strain evidence="8 10">DSM 18659</strain>
    </source>
</reference>
<accession>A0A0F0LNV7</accession>
<gene>
    <name evidence="7" type="ORF">DCP95_05035</name>
    <name evidence="8" type="ORF">RR49_02722</name>
    <name evidence="9" type="ORF">RR49_02979</name>
</gene>
<feature type="transmembrane region" description="Helical" evidence="5">
    <location>
        <begin position="78"/>
        <end position="96"/>
    </location>
</feature>
<keyword evidence="2 5" id="KW-0812">Transmembrane</keyword>
<feature type="transmembrane region" description="Helical" evidence="5">
    <location>
        <begin position="336"/>
        <end position="359"/>
    </location>
</feature>
<evidence type="ECO:0000313" key="9">
    <source>
        <dbReference type="EMBL" id="KJL35082.1"/>
    </source>
</evidence>
<dbReference type="GO" id="GO:0005886">
    <property type="term" value="C:plasma membrane"/>
    <property type="evidence" value="ECO:0007669"/>
    <property type="project" value="UniProtKB-SubCell"/>
</dbReference>
<dbReference type="STRING" id="400772.RR49_02722"/>
<dbReference type="PATRIC" id="fig|400772.4.peg.2738"/>
<feature type="transmembrane region" description="Helical" evidence="5">
    <location>
        <begin position="210"/>
        <end position="236"/>
    </location>
</feature>
<evidence type="ECO:0000256" key="4">
    <source>
        <dbReference type="ARBA" id="ARBA00023136"/>
    </source>
</evidence>
<feature type="transmembrane region" description="Helical" evidence="5">
    <location>
        <begin position="242"/>
        <end position="262"/>
    </location>
</feature>
<dbReference type="Pfam" id="PF07690">
    <property type="entry name" value="MFS_1"/>
    <property type="match status" value="1"/>
</dbReference>
<keyword evidence="4 5" id="KW-0472">Membrane</keyword>
<reference evidence="7 11" key="2">
    <citation type="journal article" date="2018" name="Nat. Biotechnol.">
        <title>A standardized bacterial taxonomy based on genome phylogeny substantially revises the tree of life.</title>
        <authorList>
            <person name="Parks D.H."/>
            <person name="Chuvochina M."/>
            <person name="Waite D.W."/>
            <person name="Rinke C."/>
            <person name="Skarshewski A."/>
            <person name="Chaumeil P.A."/>
            <person name="Hugenholtz P."/>
        </authorList>
    </citation>
    <scope>NUCLEOTIDE SEQUENCE [LARGE SCALE GENOMIC DNA]</scope>
    <source>
        <strain evidence="7">UBA9152</strain>
    </source>
</reference>
<comment type="caution">
    <text evidence="8">The sequence shown here is derived from an EMBL/GenBank/DDBJ whole genome shotgun (WGS) entry which is preliminary data.</text>
</comment>
<feature type="transmembrane region" description="Helical" evidence="5">
    <location>
        <begin position="304"/>
        <end position="324"/>
    </location>
</feature>
<evidence type="ECO:0000256" key="5">
    <source>
        <dbReference type="SAM" id="Phobius"/>
    </source>
</evidence>
<name>A0A0F0LNV7_9MICO</name>
<feature type="transmembrane region" description="Helical" evidence="5">
    <location>
        <begin position="166"/>
        <end position="189"/>
    </location>
</feature>
<dbReference type="GO" id="GO:0022857">
    <property type="term" value="F:transmembrane transporter activity"/>
    <property type="evidence" value="ECO:0007669"/>
    <property type="project" value="InterPro"/>
</dbReference>
<dbReference type="Proteomes" id="UP000033451">
    <property type="component" value="Unassembled WGS sequence"/>
</dbReference>
<evidence type="ECO:0000313" key="11">
    <source>
        <dbReference type="Proteomes" id="UP000257479"/>
    </source>
</evidence>
<keyword evidence="3 5" id="KW-1133">Transmembrane helix</keyword>
<feature type="transmembrane region" description="Helical" evidence="5">
    <location>
        <begin position="365"/>
        <end position="386"/>
    </location>
</feature>
<evidence type="ECO:0000313" key="8">
    <source>
        <dbReference type="EMBL" id="KJL34833.1"/>
    </source>
</evidence>
<protein>
    <submittedName>
        <fullName evidence="7">MFS transporter</fullName>
    </submittedName>
    <submittedName>
        <fullName evidence="8">Major Facilitator Superfamily protein</fullName>
    </submittedName>
</protein>
<dbReference type="AlphaFoldDB" id="A0A0F0LNV7"/>
<evidence type="ECO:0000313" key="10">
    <source>
        <dbReference type="Proteomes" id="UP000033451"/>
    </source>
</evidence>
<dbReference type="PANTHER" id="PTHR23542">
    <property type="match status" value="1"/>
</dbReference>
<dbReference type="Gene3D" id="1.20.1250.20">
    <property type="entry name" value="MFS general substrate transporter like domains"/>
    <property type="match status" value="1"/>
</dbReference>
<feature type="domain" description="Major facilitator superfamily (MFS) profile" evidence="6">
    <location>
        <begin position="206"/>
        <end position="410"/>
    </location>
</feature>
<dbReference type="OrthoDB" id="4686510at2"/>
<dbReference type="PANTHER" id="PTHR23542:SF1">
    <property type="entry name" value="MAJOR FACILITATOR SUPERFAMILY (MFS) PROFILE DOMAIN-CONTAINING PROTEIN"/>
    <property type="match status" value="1"/>
</dbReference>
<evidence type="ECO:0000256" key="2">
    <source>
        <dbReference type="ARBA" id="ARBA00022692"/>
    </source>
</evidence>
<sequence>MAGYRELVRTPGVIRIIAAQLTARFPNGMTSLAILLHIEHVTGSYGAAGLVLAATSIGQAVSGPVTSRWMGMWGMRKVLTLTMTICAICLTVIALGEMVLPAYVALGLITGLSTPPIQSAARTIYPKLVTSRQLTPLYSLDASLQEIIWIVAPVAITLVATQLGTVPALLLIVVILVGGGSWFILSPEVGRVRIPRSKRRFGKVLARPTVLLATVIGFLLIGACAAVEASVVASYGHGGFEAGIVLAVFSIGSLAGGLSLGHAPMAPWAMARRLTVVATGLVLTVIAFALFSGDPILSPVGTSATLFIAGIGIAPALAVLFAMTSASVKFSDTAEAYGWIGTGQLIGGAAGSAIAGFLIDGTGAVGAYAAAGAFALLGAIVAAVFVRAFPDLRHRDPSPLPDTEPNAIIT</sequence>
<dbReference type="RefSeq" id="WP_045248620.1">
    <property type="nucleotide sequence ID" value="NZ_JYIY01000080.1"/>
</dbReference>
<dbReference type="PROSITE" id="PS50850">
    <property type="entry name" value="MFS"/>
    <property type="match status" value="1"/>
</dbReference>
<evidence type="ECO:0000256" key="1">
    <source>
        <dbReference type="ARBA" id="ARBA00004651"/>
    </source>
</evidence>
<dbReference type="InterPro" id="IPR036259">
    <property type="entry name" value="MFS_trans_sf"/>
</dbReference>
<dbReference type="EMBL" id="JYIY01000080">
    <property type="protein sequence ID" value="KJL35082.1"/>
    <property type="molecule type" value="Genomic_DNA"/>
</dbReference>
<dbReference type="Proteomes" id="UP000257479">
    <property type="component" value="Unassembled WGS sequence"/>
</dbReference>
<evidence type="ECO:0000256" key="3">
    <source>
        <dbReference type="ARBA" id="ARBA00022989"/>
    </source>
</evidence>